<comment type="caution">
    <text evidence="2">The sequence shown here is derived from an EMBL/GenBank/DDBJ whole genome shotgun (WGS) entry which is preliminary data.</text>
</comment>
<proteinExistence type="predicted"/>
<dbReference type="InterPro" id="IPR001387">
    <property type="entry name" value="Cro/C1-type_HTH"/>
</dbReference>
<sequence>MNKFGDLIRSKREEQEMLLRHLSAELDIDTAMLSKIERGEKTAKREHIVHLAKLFKLDYNELFSLWLADQVFQLVENEEQALQALKIAEKEMKLLTMKKD</sequence>
<name>A0A2S7UBU7_9FLAO</name>
<gene>
    <name evidence="2" type="ORF">BST92_10925</name>
</gene>
<dbReference type="AlphaFoldDB" id="A0A2S7UBU7"/>
<organism evidence="2 3">
    <name type="scientific">Nonlabens arenilitoris</name>
    <dbReference type="NCBI Taxonomy" id="1217969"/>
    <lineage>
        <taxon>Bacteria</taxon>
        <taxon>Pseudomonadati</taxon>
        <taxon>Bacteroidota</taxon>
        <taxon>Flavobacteriia</taxon>
        <taxon>Flavobacteriales</taxon>
        <taxon>Flavobacteriaceae</taxon>
        <taxon>Nonlabens</taxon>
    </lineage>
</organism>
<dbReference type="SUPFAM" id="SSF47413">
    <property type="entry name" value="lambda repressor-like DNA-binding domains"/>
    <property type="match status" value="1"/>
</dbReference>
<dbReference type="GO" id="GO:0003677">
    <property type="term" value="F:DNA binding"/>
    <property type="evidence" value="ECO:0007669"/>
    <property type="project" value="InterPro"/>
</dbReference>
<evidence type="ECO:0000313" key="2">
    <source>
        <dbReference type="EMBL" id="PQJ32406.1"/>
    </source>
</evidence>
<dbReference type="InterPro" id="IPR010982">
    <property type="entry name" value="Lambda_DNA-bd_dom_sf"/>
</dbReference>
<dbReference type="RefSeq" id="WP_105071485.1">
    <property type="nucleotide sequence ID" value="NZ_MTPW01000001.1"/>
</dbReference>
<evidence type="ECO:0000313" key="3">
    <source>
        <dbReference type="Proteomes" id="UP000239747"/>
    </source>
</evidence>
<dbReference type="OrthoDB" id="4762426at2"/>
<accession>A0A2S7UBU7</accession>
<dbReference type="Proteomes" id="UP000239747">
    <property type="component" value="Unassembled WGS sequence"/>
</dbReference>
<reference evidence="2 3" key="1">
    <citation type="submission" date="2017-01" db="EMBL/GenBank/DDBJ databases">
        <title>Trade-off between light-utilization and light-protection in marine flavobacteria.</title>
        <authorList>
            <person name="Kumagai Y."/>
            <person name="Yoshizawa S."/>
            <person name="Kogure K."/>
            <person name="Iwasaki W."/>
        </authorList>
    </citation>
    <scope>NUCLEOTIDE SEQUENCE [LARGE SCALE GENOMIC DNA]</scope>
    <source>
        <strain evidence="2 3">KCTC 32109</strain>
    </source>
</reference>
<dbReference type="PROSITE" id="PS50943">
    <property type="entry name" value="HTH_CROC1"/>
    <property type="match status" value="1"/>
</dbReference>
<dbReference type="Pfam" id="PF01381">
    <property type="entry name" value="HTH_3"/>
    <property type="match status" value="1"/>
</dbReference>
<dbReference type="SMART" id="SM00530">
    <property type="entry name" value="HTH_XRE"/>
    <property type="match status" value="1"/>
</dbReference>
<protein>
    <recommendedName>
        <fullName evidence="1">HTH cro/C1-type domain-containing protein</fullName>
    </recommendedName>
</protein>
<dbReference type="EMBL" id="MTPW01000001">
    <property type="protein sequence ID" value="PQJ32406.1"/>
    <property type="molecule type" value="Genomic_DNA"/>
</dbReference>
<evidence type="ECO:0000259" key="1">
    <source>
        <dbReference type="PROSITE" id="PS50943"/>
    </source>
</evidence>
<dbReference type="CDD" id="cd00093">
    <property type="entry name" value="HTH_XRE"/>
    <property type="match status" value="1"/>
</dbReference>
<dbReference type="Gene3D" id="1.10.260.40">
    <property type="entry name" value="lambda repressor-like DNA-binding domains"/>
    <property type="match status" value="1"/>
</dbReference>
<keyword evidence="3" id="KW-1185">Reference proteome</keyword>
<feature type="domain" description="HTH cro/C1-type" evidence="1">
    <location>
        <begin position="8"/>
        <end position="62"/>
    </location>
</feature>